<dbReference type="InterPro" id="IPR032090">
    <property type="entry name" value="RF3_C"/>
</dbReference>
<dbReference type="Pfam" id="PF16658">
    <property type="entry name" value="RF3_C"/>
    <property type="match status" value="1"/>
</dbReference>
<keyword evidence="5 7" id="KW-0648">Protein biosynthesis</keyword>
<dbReference type="InterPro" id="IPR031157">
    <property type="entry name" value="G_TR_CS"/>
</dbReference>
<feature type="binding site" evidence="7">
    <location>
        <begin position="16"/>
        <end position="23"/>
    </location>
    <ligand>
        <name>GTP</name>
        <dbReference type="ChEBI" id="CHEBI:37565"/>
    </ligand>
</feature>
<dbReference type="InterPro" id="IPR004548">
    <property type="entry name" value="PrfC"/>
</dbReference>
<dbReference type="Gene3D" id="3.40.50.300">
    <property type="entry name" value="P-loop containing nucleotide triphosphate hydrolases"/>
    <property type="match status" value="1"/>
</dbReference>
<evidence type="ECO:0000256" key="8">
    <source>
        <dbReference type="NCBIfam" id="TIGR00503"/>
    </source>
</evidence>
<protein>
    <recommendedName>
        <fullName evidence="7 8">Peptide chain release factor 3</fullName>
        <shortName evidence="7">RF-3</shortName>
    </recommendedName>
</protein>
<evidence type="ECO:0000256" key="7">
    <source>
        <dbReference type="HAMAP-Rule" id="MF_00072"/>
    </source>
</evidence>
<dbReference type="PANTHER" id="PTHR43556">
    <property type="entry name" value="PEPTIDE CHAIN RELEASE FACTOR RF3"/>
    <property type="match status" value="1"/>
</dbReference>
<dbReference type="SUPFAM" id="SSF54980">
    <property type="entry name" value="EF-G C-terminal domain-like"/>
    <property type="match status" value="1"/>
</dbReference>
<dbReference type="PANTHER" id="PTHR43556:SF2">
    <property type="entry name" value="PEPTIDE CHAIN RELEASE FACTOR RF3"/>
    <property type="match status" value="1"/>
</dbReference>
<dbReference type="HAMAP" id="MF_00072">
    <property type="entry name" value="Rel_fac_3"/>
    <property type="match status" value="1"/>
</dbReference>
<feature type="binding site" evidence="7">
    <location>
        <begin position="138"/>
        <end position="141"/>
    </location>
    <ligand>
        <name>GTP</name>
        <dbReference type="ChEBI" id="CHEBI:37565"/>
    </ligand>
</feature>
<dbReference type="InterPro" id="IPR005225">
    <property type="entry name" value="Small_GTP-bd"/>
</dbReference>
<dbReference type="SUPFAM" id="SSF50447">
    <property type="entry name" value="Translation proteins"/>
    <property type="match status" value="1"/>
</dbReference>
<evidence type="ECO:0000256" key="6">
    <source>
        <dbReference type="ARBA" id="ARBA00023134"/>
    </source>
</evidence>
<comment type="caution">
    <text evidence="10">The sequence shown here is derived from an EMBL/GenBank/DDBJ whole genome shotgun (WGS) entry which is preliminary data.</text>
</comment>
<dbReference type="NCBIfam" id="NF001964">
    <property type="entry name" value="PRK00741.1"/>
    <property type="match status" value="1"/>
</dbReference>
<proteinExistence type="inferred from homology"/>
<keyword evidence="11" id="KW-1185">Reference proteome</keyword>
<evidence type="ECO:0000313" key="10">
    <source>
        <dbReference type="EMBL" id="MFD3001497.1"/>
    </source>
</evidence>
<feature type="binding site" evidence="7">
    <location>
        <begin position="84"/>
        <end position="88"/>
    </location>
    <ligand>
        <name>GTP</name>
        <dbReference type="ChEBI" id="CHEBI:37565"/>
    </ligand>
</feature>
<evidence type="ECO:0000313" key="11">
    <source>
        <dbReference type="Proteomes" id="UP001597641"/>
    </source>
</evidence>
<dbReference type="RefSeq" id="WP_377485653.1">
    <property type="nucleotide sequence ID" value="NZ_JBHUOX010000010.1"/>
</dbReference>
<organism evidence="10 11">
    <name type="scientific">Pontibacter toksunensis</name>
    <dbReference type="NCBI Taxonomy" id="1332631"/>
    <lineage>
        <taxon>Bacteria</taxon>
        <taxon>Pseudomonadati</taxon>
        <taxon>Bacteroidota</taxon>
        <taxon>Cytophagia</taxon>
        <taxon>Cytophagales</taxon>
        <taxon>Hymenobacteraceae</taxon>
        <taxon>Pontibacter</taxon>
    </lineage>
</organism>
<dbReference type="PRINTS" id="PR00315">
    <property type="entry name" value="ELONGATNFCT"/>
</dbReference>
<comment type="similarity">
    <text evidence="2 7">Belongs to the TRAFAC class translation factor GTPase superfamily. Classic translation factor GTPase family. PrfC subfamily.</text>
</comment>
<dbReference type="InterPro" id="IPR041732">
    <property type="entry name" value="RF3_GTP-bd"/>
</dbReference>
<dbReference type="EMBL" id="JBHUOX010000010">
    <property type="protein sequence ID" value="MFD3001497.1"/>
    <property type="molecule type" value="Genomic_DNA"/>
</dbReference>
<accession>A0ABW6BWY0</accession>
<dbReference type="InterPro" id="IPR053905">
    <property type="entry name" value="EF-G-like_DII"/>
</dbReference>
<dbReference type="InterPro" id="IPR000795">
    <property type="entry name" value="T_Tr_GTP-bd_dom"/>
</dbReference>
<feature type="domain" description="Tr-type G" evidence="9">
    <location>
        <begin position="7"/>
        <end position="276"/>
    </location>
</feature>
<dbReference type="Pfam" id="PF22042">
    <property type="entry name" value="EF-G_D2"/>
    <property type="match status" value="1"/>
</dbReference>
<dbReference type="Gene3D" id="2.40.30.10">
    <property type="entry name" value="Translation factors"/>
    <property type="match status" value="1"/>
</dbReference>
<dbReference type="Proteomes" id="UP001597641">
    <property type="component" value="Unassembled WGS sequence"/>
</dbReference>
<dbReference type="PROSITE" id="PS51722">
    <property type="entry name" value="G_TR_2"/>
    <property type="match status" value="1"/>
</dbReference>
<dbReference type="InterPro" id="IPR035647">
    <property type="entry name" value="EFG_III/V"/>
</dbReference>
<dbReference type="NCBIfam" id="TIGR00231">
    <property type="entry name" value="small_GTP"/>
    <property type="match status" value="1"/>
</dbReference>
<keyword evidence="6 7" id="KW-0342">GTP-binding</keyword>
<name>A0ABW6BWY0_9BACT</name>
<comment type="function">
    <text evidence="7">Increases the formation of ribosomal termination complexes and stimulates activities of RF-1 and RF-2. It binds guanine nucleotides and has strong preference for UGA stop codons. It may interact directly with the ribosome. The stimulation of RF-1 and RF-2 is significantly reduced by GTP and GDP, but not by GMP.</text>
</comment>
<dbReference type="CDD" id="cd04169">
    <property type="entry name" value="RF3"/>
    <property type="match status" value="1"/>
</dbReference>
<sequence>MTTEEILKRRTFAIISHPDAGKTTLTEKLLLFGGAINTAGAVKSNKINKTATSDFLEIEKQRGISVATSVMGFEYAGYKVNILDTPGHRDFAEDTYRTLSAVDSVILVVDSVKGVEEQTRKLMQVCRMRNTPVIIFINKMDREGRDPYELLDELERELNIHVRPLSWPIGMGARFKGVYNIYEKELRLFSVNKTKMAKDVVEIEDITDAQVDQLIGPAFAAQLREDVDFLEGYYEDFDLGLYREAYLAPVFFGSAINNFGVGELLDTFVKIAPFPQPREASQREVRPEEDTFSGFIFKIHANLDPNHRDRIAFCRVCSGKFERNKFYYHTRLDKKLRFSSPTSFMANEKSLLEEAWPGDVVGLYDTGSFKIGDTLTEGEMLQYKGLPSFSPEIFKEVVNRDPFKTKQLEKGIRQLTDEGVAQLFVQQPGSRKIIGTVGELQFDVIKFRLLQEYGATADLHNLNYYKACWITSDDKEALARFISFKGSSIAYDKDENPVFFADTAWVLRSVQESYPALKFHFTSDFKFDAATEVY</sequence>
<dbReference type="InterPro" id="IPR027417">
    <property type="entry name" value="P-loop_NTPase"/>
</dbReference>
<evidence type="ECO:0000256" key="2">
    <source>
        <dbReference type="ARBA" id="ARBA00009978"/>
    </source>
</evidence>
<evidence type="ECO:0000256" key="5">
    <source>
        <dbReference type="ARBA" id="ARBA00022917"/>
    </source>
</evidence>
<evidence type="ECO:0000259" key="9">
    <source>
        <dbReference type="PROSITE" id="PS51722"/>
    </source>
</evidence>
<evidence type="ECO:0000256" key="4">
    <source>
        <dbReference type="ARBA" id="ARBA00022741"/>
    </source>
</evidence>
<dbReference type="PROSITE" id="PS00301">
    <property type="entry name" value="G_TR_1"/>
    <property type="match status" value="1"/>
</dbReference>
<dbReference type="Gene3D" id="3.30.70.3280">
    <property type="entry name" value="Peptide chain release factor 3, domain III"/>
    <property type="match status" value="1"/>
</dbReference>
<dbReference type="InterPro" id="IPR038467">
    <property type="entry name" value="RF3_dom_3_sf"/>
</dbReference>
<dbReference type="SUPFAM" id="SSF52540">
    <property type="entry name" value="P-loop containing nucleoside triphosphate hydrolases"/>
    <property type="match status" value="1"/>
</dbReference>
<evidence type="ECO:0000256" key="3">
    <source>
        <dbReference type="ARBA" id="ARBA00022490"/>
    </source>
</evidence>
<evidence type="ECO:0000256" key="1">
    <source>
        <dbReference type="ARBA" id="ARBA00004496"/>
    </source>
</evidence>
<gene>
    <name evidence="7" type="primary">prfC</name>
    <name evidence="10" type="ORF">ACFS7Z_14095</name>
</gene>
<reference evidence="11" key="1">
    <citation type="journal article" date="2019" name="Int. J. Syst. Evol. Microbiol.">
        <title>The Global Catalogue of Microorganisms (GCM) 10K type strain sequencing project: providing services to taxonomists for standard genome sequencing and annotation.</title>
        <authorList>
            <consortium name="The Broad Institute Genomics Platform"/>
            <consortium name="The Broad Institute Genome Sequencing Center for Infectious Disease"/>
            <person name="Wu L."/>
            <person name="Ma J."/>
        </authorList>
    </citation>
    <scope>NUCLEOTIDE SEQUENCE [LARGE SCALE GENOMIC DNA]</scope>
    <source>
        <strain evidence="11">KCTC 23984</strain>
    </source>
</reference>
<keyword evidence="4 7" id="KW-0547">Nucleotide-binding</keyword>
<dbReference type="NCBIfam" id="TIGR00503">
    <property type="entry name" value="prfC"/>
    <property type="match status" value="1"/>
</dbReference>
<keyword evidence="3 7" id="KW-0963">Cytoplasm</keyword>
<comment type="subcellular location">
    <subcellularLocation>
        <location evidence="1 7">Cytoplasm</location>
    </subcellularLocation>
</comment>
<dbReference type="InterPro" id="IPR009000">
    <property type="entry name" value="Transl_B-barrel_sf"/>
</dbReference>
<dbReference type="Pfam" id="PF00009">
    <property type="entry name" value="GTP_EFTU"/>
    <property type="match status" value="1"/>
</dbReference>